<keyword evidence="1" id="KW-0732">Signal</keyword>
<sequence length="345" mass="39349">MMKNYRLKTLATFLLGILIMCSCTKNLPDDMDSLGQDVSYNVKEFTPVIGRNTFYTNILSIGQNTSQPLSFKIVNIKDADGQAVPTLFTDKFPVKVWTEMYDGSESSIAEIEGKRKIEYRPILEILQHSGNINFWGAGSSAFIRAQPDSGYTFDVELANSGGRRYLRDFKLKPFRERPYEPSIVDPVTGLALLPYSFANYATNMVGTRTRTAIGSSAIRVYFNKDEEAPKDGTKTLKISFLDSLNNPIDPNRFNDTKWDELVHGFNHRIENNKVIYDVSYPIPLTNIETPYTIVGGQYAKLDFGYRRMNDFGFIERASFGLYFAIYEEGHWEIQFRFSGETPLFN</sequence>
<organism evidence="2 3">
    <name type="scientific">Sphingobacterium bambusae</name>
    <dbReference type="NCBI Taxonomy" id="662858"/>
    <lineage>
        <taxon>Bacteria</taxon>
        <taxon>Pseudomonadati</taxon>
        <taxon>Bacteroidota</taxon>
        <taxon>Sphingobacteriia</taxon>
        <taxon>Sphingobacteriales</taxon>
        <taxon>Sphingobacteriaceae</taxon>
        <taxon>Sphingobacterium</taxon>
    </lineage>
</organism>
<dbReference type="Pfam" id="PF16398">
    <property type="entry name" value="DUF5007"/>
    <property type="match status" value="1"/>
</dbReference>
<feature type="signal peptide" evidence="1">
    <location>
        <begin position="1"/>
        <end position="24"/>
    </location>
</feature>
<feature type="chain" id="PRO_5047148774" evidence="1">
    <location>
        <begin position="25"/>
        <end position="345"/>
    </location>
</feature>
<dbReference type="InterPro" id="IPR032173">
    <property type="entry name" value="DUF5007"/>
</dbReference>
<comment type="caution">
    <text evidence="2">The sequence shown here is derived from an EMBL/GenBank/DDBJ whole genome shotgun (WGS) entry which is preliminary data.</text>
</comment>
<name>A0ABW6BFL5_9SPHI</name>
<dbReference type="RefSeq" id="WP_320182477.1">
    <property type="nucleotide sequence ID" value="NZ_CP138332.1"/>
</dbReference>
<dbReference type="PROSITE" id="PS51257">
    <property type="entry name" value="PROKAR_LIPOPROTEIN"/>
    <property type="match status" value="1"/>
</dbReference>
<evidence type="ECO:0000313" key="3">
    <source>
        <dbReference type="Proteomes" id="UP001597525"/>
    </source>
</evidence>
<protein>
    <submittedName>
        <fullName evidence="2">DUF5007 domain-containing protein</fullName>
    </submittedName>
</protein>
<accession>A0ABW6BFL5</accession>
<dbReference type="EMBL" id="JBHUPB010000004">
    <property type="protein sequence ID" value="MFD2966776.1"/>
    <property type="molecule type" value="Genomic_DNA"/>
</dbReference>
<evidence type="ECO:0000256" key="1">
    <source>
        <dbReference type="SAM" id="SignalP"/>
    </source>
</evidence>
<reference evidence="3" key="1">
    <citation type="journal article" date="2019" name="Int. J. Syst. Evol. Microbiol.">
        <title>The Global Catalogue of Microorganisms (GCM) 10K type strain sequencing project: providing services to taxonomists for standard genome sequencing and annotation.</title>
        <authorList>
            <consortium name="The Broad Institute Genomics Platform"/>
            <consortium name="The Broad Institute Genome Sequencing Center for Infectious Disease"/>
            <person name="Wu L."/>
            <person name="Ma J."/>
        </authorList>
    </citation>
    <scope>NUCLEOTIDE SEQUENCE [LARGE SCALE GENOMIC DNA]</scope>
    <source>
        <strain evidence="3">KCTC 22814</strain>
    </source>
</reference>
<keyword evidence="3" id="KW-1185">Reference proteome</keyword>
<proteinExistence type="predicted"/>
<dbReference type="Proteomes" id="UP001597525">
    <property type="component" value="Unassembled WGS sequence"/>
</dbReference>
<evidence type="ECO:0000313" key="2">
    <source>
        <dbReference type="EMBL" id="MFD2966776.1"/>
    </source>
</evidence>
<gene>
    <name evidence="2" type="ORF">ACFS7Y_05235</name>
</gene>